<feature type="compositionally biased region" description="Low complexity" evidence="1">
    <location>
        <begin position="103"/>
        <end position="126"/>
    </location>
</feature>
<feature type="region of interest" description="Disordered" evidence="1">
    <location>
        <begin position="240"/>
        <end position="262"/>
    </location>
</feature>
<keyword evidence="3" id="KW-1185">Reference proteome</keyword>
<evidence type="ECO:0000256" key="1">
    <source>
        <dbReference type="SAM" id="MobiDB-lite"/>
    </source>
</evidence>
<feature type="compositionally biased region" description="Polar residues" evidence="1">
    <location>
        <begin position="335"/>
        <end position="345"/>
    </location>
</feature>
<dbReference type="EMBL" id="NBIV01000009">
    <property type="protein sequence ID" value="PXF49009.1"/>
    <property type="molecule type" value="Genomic_DNA"/>
</dbReference>
<dbReference type="OrthoDB" id="10680964at2759"/>
<gene>
    <name evidence="2" type="ORF">BWQ96_01147</name>
</gene>
<sequence>MVFIAIGALKAAKVAKKEYEKDKKRSQIIAPLDNSRRTAFDDAPASASPEWWGSEQTAEHETKPVEHPSQASFGAWSRDALMTRIAQQEARDDDYDARFREQLSNSSASLPSTAAPSASHSPALALRHPVAVPTEPPHSSSGSLKQLLPPTVSEPVEHQQQTPTSPPSPLPHAAQTTQSNPARKPPRPVPLPSAVEGSYEAALHSSSARSKSVTADENAFVDDTGLRTASSRRDGYALLRKPSDAPFAAHPTLPEKETSTVQGSFEEMLQDGTAHLQRFKSTTSTSDGANPSAAAQVSAFANISITRHREKLHSRITPLHNAASAASEEDNSHAPQQSAFATAQSAKKLVRRVSGIPNNSDNLESAFARTGSMRRRHGFGPTVPDGATKPQASARQKLVEANSSSANDQSDRTHEESPRTVTSSSAVRHVTDPASTTPPSAASCMSAVGSMKKRRSRRPNH</sequence>
<feature type="region of interest" description="Disordered" evidence="1">
    <location>
        <begin position="321"/>
        <end position="345"/>
    </location>
</feature>
<dbReference type="Proteomes" id="UP000247409">
    <property type="component" value="Unassembled WGS sequence"/>
</dbReference>
<protein>
    <submittedName>
        <fullName evidence="2">Uncharacterized protein</fullName>
    </submittedName>
</protein>
<evidence type="ECO:0000313" key="3">
    <source>
        <dbReference type="Proteomes" id="UP000247409"/>
    </source>
</evidence>
<feature type="region of interest" description="Disordered" evidence="1">
    <location>
        <begin position="23"/>
        <end position="223"/>
    </location>
</feature>
<proteinExistence type="predicted"/>
<feature type="compositionally biased region" description="Basic residues" evidence="1">
    <location>
        <begin position="451"/>
        <end position="461"/>
    </location>
</feature>
<feature type="region of interest" description="Disordered" evidence="1">
    <location>
        <begin position="369"/>
        <end position="461"/>
    </location>
</feature>
<feature type="compositionally biased region" description="Basic and acidic residues" evidence="1">
    <location>
        <begin position="409"/>
        <end position="418"/>
    </location>
</feature>
<dbReference type="AlphaFoldDB" id="A0A2V3J3R3"/>
<feature type="compositionally biased region" description="Basic and acidic residues" evidence="1">
    <location>
        <begin position="57"/>
        <end position="66"/>
    </location>
</feature>
<evidence type="ECO:0000313" key="2">
    <source>
        <dbReference type="EMBL" id="PXF49009.1"/>
    </source>
</evidence>
<feature type="compositionally biased region" description="Polar residues" evidence="1">
    <location>
        <begin position="204"/>
        <end position="215"/>
    </location>
</feature>
<organism evidence="2 3">
    <name type="scientific">Gracilariopsis chorda</name>
    <dbReference type="NCBI Taxonomy" id="448386"/>
    <lineage>
        <taxon>Eukaryota</taxon>
        <taxon>Rhodophyta</taxon>
        <taxon>Florideophyceae</taxon>
        <taxon>Rhodymeniophycidae</taxon>
        <taxon>Gracilariales</taxon>
        <taxon>Gracilariaceae</taxon>
        <taxon>Gracilariopsis</taxon>
    </lineage>
</organism>
<comment type="caution">
    <text evidence="2">The sequence shown here is derived from an EMBL/GenBank/DDBJ whole genome shotgun (WGS) entry which is preliminary data.</text>
</comment>
<accession>A0A2V3J3R3</accession>
<name>A0A2V3J3R3_9FLOR</name>
<reference evidence="2 3" key="1">
    <citation type="journal article" date="2018" name="Mol. Biol. Evol.">
        <title>Analysis of the draft genome of the red seaweed Gracilariopsis chorda provides insights into genome size evolution in Rhodophyta.</title>
        <authorList>
            <person name="Lee J."/>
            <person name="Yang E.C."/>
            <person name="Graf L."/>
            <person name="Yang J.H."/>
            <person name="Qiu H."/>
            <person name="Zel Zion U."/>
            <person name="Chan C.X."/>
            <person name="Stephens T.G."/>
            <person name="Weber A.P.M."/>
            <person name="Boo G.H."/>
            <person name="Boo S.M."/>
            <person name="Kim K.M."/>
            <person name="Shin Y."/>
            <person name="Jung M."/>
            <person name="Lee S.J."/>
            <person name="Yim H.S."/>
            <person name="Lee J.H."/>
            <person name="Bhattacharya D."/>
            <person name="Yoon H.S."/>
        </authorList>
    </citation>
    <scope>NUCLEOTIDE SEQUENCE [LARGE SCALE GENOMIC DNA]</scope>
    <source>
        <strain evidence="2 3">SKKU-2015</strain>
        <tissue evidence="2">Whole body</tissue>
    </source>
</reference>